<keyword evidence="3" id="KW-1185">Reference proteome</keyword>
<dbReference type="Proteomes" id="UP000053927">
    <property type="component" value="Unassembled WGS sequence"/>
</dbReference>
<dbReference type="KEGG" id="shs:STEHIDRAFT_68850"/>
<dbReference type="OMA" id="LNTHAIY"/>
<proteinExistence type="predicted"/>
<feature type="transmembrane region" description="Helical" evidence="1">
    <location>
        <begin position="160"/>
        <end position="183"/>
    </location>
</feature>
<evidence type="ECO:0000313" key="3">
    <source>
        <dbReference type="Proteomes" id="UP000053927"/>
    </source>
</evidence>
<keyword evidence="1" id="KW-1133">Transmembrane helix</keyword>
<organism evidence="2 3">
    <name type="scientific">Stereum hirsutum (strain FP-91666)</name>
    <name type="common">White-rot fungus</name>
    <dbReference type="NCBI Taxonomy" id="721885"/>
    <lineage>
        <taxon>Eukaryota</taxon>
        <taxon>Fungi</taxon>
        <taxon>Dikarya</taxon>
        <taxon>Basidiomycota</taxon>
        <taxon>Agaricomycotina</taxon>
        <taxon>Agaricomycetes</taxon>
        <taxon>Russulales</taxon>
        <taxon>Stereaceae</taxon>
        <taxon>Stereum</taxon>
    </lineage>
</organism>
<evidence type="ECO:0000313" key="2">
    <source>
        <dbReference type="EMBL" id="EIM79880.1"/>
    </source>
</evidence>
<keyword evidence="1" id="KW-0812">Transmembrane</keyword>
<reference evidence="3" key="1">
    <citation type="journal article" date="2012" name="Science">
        <title>The Paleozoic origin of enzymatic lignin decomposition reconstructed from 31 fungal genomes.</title>
        <authorList>
            <person name="Floudas D."/>
            <person name="Binder M."/>
            <person name="Riley R."/>
            <person name="Barry K."/>
            <person name="Blanchette R.A."/>
            <person name="Henrissat B."/>
            <person name="Martinez A.T."/>
            <person name="Otillar R."/>
            <person name="Spatafora J.W."/>
            <person name="Yadav J.S."/>
            <person name="Aerts A."/>
            <person name="Benoit I."/>
            <person name="Boyd A."/>
            <person name="Carlson A."/>
            <person name="Copeland A."/>
            <person name="Coutinho P.M."/>
            <person name="de Vries R.P."/>
            <person name="Ferreira P."/>
            <person name="Findley K."/>
            <person name="Foster B."/>
            <person name="Gaskell J."/>
            <person name="Glotzer D."/>
            <person name="Gorecki P."/>
            <person name="Heitman J."/>
            <person name="Hesse C."/>
            <person name="Hori C."/>
            <person name="Igarashi K."/>
            <person name="Jurgens J.A."/>
            <person name="Kallen N."/>
            <person name="Kersten P."/>
            <person name="Kohler A."/>
            <person name="Kuees U."/>
            <person name="Kumar T.K.A."/>
            <person name="Kuo A."/>
            <person name="LaButti K."/>
            <person name="Larrondo L.F."/>
            <person name="Lindquist E."/>
            <person name="Ling A."/>
            <person name="Lombard V."/>
            <person name="Lucas S."/>
            <person name="Lundell T."/>
            <person name="Martin R."/>
            <person name="McLaughlin D.J."/>
            <person name="Morgenstern I."/>
            <person name="Morin E."/>
            <person name="Murat C."/>
            <person name="Nagy L.G."/>
            <person name="Nolan M."/>
            <person name="Ohm R.A."/>
            <person name="Patyshakuliyeva A."/>
            <person name="Rokas A."/>
            <person name="Ruiz-Duenas F.J."/>
            <person name="Sabat G."/>
            <person name="Salamov A."/>
            <person name="Samejima M."/>
            <person name="Schmutz J."/>
            <person name="Slot J.C."/>
            <person name="St John F."/>
            <person name="Stenlid J."/>
            <person name="Sun H."/>
            <person name="Sun S."/>
            <person name="Syed K."/>
            <person name="Tsang A."/>
            <person name="Wiebenga A."/>
            <person name="Young D."/>
            <person name="Pisabarro A."/>
            <person name="Eastwood D.C."/>
            <person name="Martin F."/>
            <person name="Cullen D."/>
            <person name="Grigoriev I.V."/>
            <person name="Hibbett D.S."/>
        </authorList>
    </citation>
    <scope>NUCLEOTIDE SEQUENCE [LARGE SCALE GENOMIC DNA]</scope>
    <source>
        <strain evidence="3">FP-91666</strain>
    </source>
</reference>
<name>R7RYA6_STEHR</name>
<protein>
    <submittedName>
        <fullName evidence="2">Uncharacterized protein</fullName>
    </submittedName>
</protein>
<feature type="transmembrane region" description="Helical" evidence="1">
    <location>
        <begin position="52"/>
        <end position="73"/>
    </location>
</feature>
<accession>R7RYA6</accession>
<dbReference type="GeneID" id="18806470"/>
<dbReference type="EMBL" id="JH687400">
    <property type="protein sequence ID" value="EIM79880.1"/>
    <property type="molecule type" value="Genomic_DNA"/>
</dbReference>
<dbReference type="AlphaFoldDB" id="R7RYA6"/>
<feature type="transmembrane region" description="Helical" evidence="1">
    <location>
        <begin position="93"/>
        <end position="113"/>
    </location>
</feature>
<gene>
    <name evidence="2" type="ORF">STEHIDRAFT_68850</name>
</gene>
<dbReference type="RefSeq" id="XP_007310866.1">
    <property type="nucleotide sequence ID" value="XM_007310804.1"/>
</dbReference>
<feature type="transmembrane region" description="Helical" evidence="1">
    <location>
        <begin position="125"/>
        <end position="148"/>
    </location>
</feature>
<feature type="transmembrane region" description="Helical" evidence="1">
    <location>
        <begin position="20"/>
        <end position="40"/>
    </location>
</feature>
<dbReference type="PANTHER" id="PTHR40465">
    <property type="entry name" value="CHROMOSOME 1, WHOLE GENOME SHOTGUN SEQUENCE"/>
    <property type="match status" value="1"/>
</dbReference>
<dbReference type="PANTHER" id="PTHR40465:SF1">
    <property type="entry name" value="DUF6534 DOMAIN-CONTAINING PROTEIN"/>
    <property type="match status" value="1"/>
</dbReference>
<keyword evidence="1" id="KW-0472">Membrane</keyword>
<sequence>MDSPAALPSVVTVTLAGLELSVLLSTFLYAITSCQVFVYWRSKFHDRPFIRYLVVWIWIIETSHTAAFCMYLYRLTVTYFGNLEEIGSRHWSVDASVLLHSIISATVQSYYAYRIYVLSGRRTISIISWSIAVLEVLGGIAITVLLRVGPVAYPPAMFKTTTAIMSLDVTINVLNTSALCYYLHRKRSGIKR</sequence>
<dbReference type="OrthoDB" id="3231781at2759"/>
<evidence type="ECO:0000256" key="1">
    <source>
        <dbReference type="SAM" id="Phobius"/>
    </source>
</evidence>